<proteinExistence type="predicted"/>
<evidence type="ECO:0000256" key="2">
    <source>
        <dbReference type="ARBA" id="ARBA00023027"/>
    </source>
</evidence>
<dbReference type="PANTHER" id="PTHR43476:SF4">
    <property type="entry name" value="BLR0106 PROTEIN"/>
    <property type="match status" value="1"/>
</dbReference>
<protein>
    <recommendedName>
        <fullName evidence="3">FAD-binding domain-containing protein</fullName>
    </recommendedName>
</protein>
<dbReference type="OrthoDB" id="9790035at2"/>
<dbReference type="PRINTS" id="PR00420">
    <property type="entry name" value="RNGMNOXGNASE"/>
</dbReference>
<dbReference type="STRING" id="1032480.MLP_13220"/>
<dbReference type="Pfam" id="PF01494">
    <property type="entry name" value="FAD_binding_3"/>
    <property type="match status" value="1"/>
</dbReference>
<dbReference type="KEGG" id="mph:MLP_13220"/>
<dbReference type="AlphaFoldDB" id="F5XPM8"/>
<reference evidence="4 5" key="1">
    <citation type="submission" date="2011-05" db="EMBL/GenBank/DDBJ databases">
        <title>Whole genome sequence of Microlunatus phosphovorus NM-1.</title>
        <authorList>
            <person name="Hosoyama A."/>
            <person name="Sasaki K."/>
            <person name="Harada T."/>
            <person name="Igarashi R."/>
            <person name="Kawakoshi A."/>
            <person name="Sasagawa M."/>
            <person name="Fukada J."/>
            <person name="Nakamura S."/>
            <person name="Katano Y."/>
            <person name="Hanada S."/>
            <person name="Kamagata Y."/>
            <person name="Nakamura N."/>
            <person name="Yamazaki S."/>
            <person name="Fujita N."/>
        </authorList>
    </citation>
    <scope>NUCLEOTIDE SEQUENCE [LARGE SCALE GENOMIC DNA]</scope>
    <source>
        <strain evidence="5">ATCC 700054 / DSM 10555 / JCM 9379 / NBRC 101784 / NCIMB 13414 / VKM Ac-1990 / NM-1</strain>
    </source>
</reference>
<dbReference type="PANTHER" id="PTHR43476">
    <property type="entry name" value="3-(3-HYDROXY-PHENYL)PROPIONATE/3-HYDROXYCINNAMIC ACID HYDROXYLASE"/>
    <property type="match status" value="1"/>
</dbReference>
<dbReference type="GO" id="GO:0071949">
    <property type="term" value="F:FAD binding"/>
    <property type="evidence" value="ECO:0007669"/>
    <property type="project" value="InterPro"/>
</dbReference>
<dbReference type="HOGENOM" id="CLU_028028_1_0_11"/>
<feature type="domain" description="FAD-binding" evidence="3">
    <location>
        <begin position="2"/>
        <end position="36"/>
    </location>
</feature>
<evidence type="ECO:0000256" key="1">
    <source>
        <dbReference type="ARBA" id="ARBA00023002"/>
    </source>
</evidence>
<dbReference type="eggNOG" id="COG0654">
    <property type="taxonomic scope" value="Bacteria"/>
</dbReference>
<dbReference type="Proteomes" id="UP000007947">
    <property type="component" value="Chromosome"/>
</dbReference>
<evidence type="ECO:0000313" key="5">
    <source>
        <dbReference type="Proteomes" id="UP000007947"/>
    </source>
</evidence>
<gene>
    <name evidence="4" type="ordered locus">MLP_13220</name>
</gene>
<dbReference type="GO" id="GO:0016491">
    <property type="term" value="F:oxidoreductase activity"/>
    <property type="evidence" value="ECO:0007669"/>
    <property type="project" value="UniProtKB-KW"/>
</dbReference>
<evidence type="ECO:0000313" key="4">
    <source>
        <dbReference type="EMBL" id="BAK34336.1"/>
    </source>
</evidence>
<accession>F5XPM8</accession>
<dbReference type="InterPro" id="IPR002938">
    <property type="entry name" value="FAD-bd"/>
</dbReference>
<organism evidence="4 5">
    <name type="scientific">Microlunatus phosphovorus (strain ATCC 700054 / DSM 10555 / JCM 9379 / NBRC 101784 / NCIMB 13414 / VKM Ac-1990 / NM-1)</name>
    <dbReference type="NCBI Taxonomy" id="1032480"/>
    <lineage>
        <taxon>Bacteria</taxon>
        <taxon>Bacillati</taxon>
        <taxon>Actinomycetota</taxon>
        <taxon>Actinomycetes</taxon>
        <taxon>Propionibacteriales</taxon>
        <taxon>Propionibacteriaceae</taxon>
        <taxon>Microlunatus</taxon>
    </lineage>
</organism>
<dbReference type="InterPro" id="IPR050631">
    <property type="entry name" value="PheA/TfdB_FAD_monoxygenase"/>
</dbReference>
<evidence type="ECO:0000259" key="3">
    <source>
        <dbReference type="Pfam" id="PF01494"/>
    </source>
</evidence>
<keyword evidence="1" id="KW-0560">Oxidoreductase</keyword>
<dbReference type="InterPro" id="IPR036188">
    <property type="entry name" value="FAD/NAD-bd_sf"/>
</dbReference>
<dbReference type="Gene3D" id="3.50.50.60">
    <property type="entry name" value="FAD/NAD(P)-binding domain"/>
    <property type="match status" value="1"/>
</dbReference>
<name>F5XPM8_MICPN</name>
<keyword evidence="5" id="KW-1185">Reference proteome</keyword>
<dbReference type="SUPFAM" id="SSF51905">
    <property type="entry name" value="FAD/NAD(P)-binding domain"/>
    <property type="match status" value="1"/>
</dbReference>
<dbReference type="EMBL" id="AP012204">
    <property type="protein sequence ID" value="BAK34336.1"/>
    <property type="molecule type" value="Genomic_DNA"/>
</dbReference>
<dbReference type="RefSeq" id="WP_013862219.1">
    <property type="nucleotide sequence ID" value="NC_015635.1"/>
</dbReference>
<keyword evidence="2" id="KW-0520">NAD</keyword>
<sequence length="459" mass="48879">MRVAIIGSGPVGMTAAMLLGRQGHSTVLIDRDPGPTDSGGWERVGVMQFQLPHGFRPQCRSLLGERLPDVLDAVIAAGATAPDGSADRSPGGSLDAPLLVRRSVFERALWEAASTEPAVTRVTGHADAVEVRGGRTVGVVVDSTLIPAELVIDAAGRKAHLSREYRPPVRRVDCGMAYAARQYRLLPGAEPGPRNGGPAFITQHRGFATLVFEHDAGTFTVLFIRPSTDKTLALLRHAEVFEAACRSVAGVADWTDPRRSEPIDVVRAGAGLTNEYGGQPIGVTGLVAIGDALCVTNPQGARGIPLGLRAAAALADLVDDGDGAGPMDLAERLDAWADAQLLPWFRDHVEWDAATLQLWSGQRVVADGPIGPEALVAAAQQQHPEWLPTLQRYFGMTVTPDVLDPFRAEVRAMVRSGWQPPALTGPSNECLTRDELVATITRTQLLTRTQLNAETPVSA</sequence>